<comment type="caution">
    <text evidence="5">The sequence shown here is derived from an EMBL/GenBank/DDBJ whole genome shotgun (WGS) entry which is preliminary data.</text>
</comment>
<protein>
    <submittedName>
        <fullName evidence="5">GntR family transcriptional regulator</fullName>
    </submittedName>
</protein>
<dbReference type="RefSeq" id="WP_307486224.1">
    <property type="nucleotide sequence ID" value="NZ_JAUSUF010000006.1"/>
</dbReference>
<sequence>MNIIISNTSRMPIYEQILKAIKDEIISGKIKEDTLLPSIRNLASDLRVSVITTKRAYEELEKEGYIYTVKGKGSYVAPQNKELLKEEKLKEIEDKLLEIIDISNSIGLEFEELIEMLKTLKEI</sequence>
<dbReference type="PANTHER" id="PTHR38445:SF7">
    <property type="entry name" value="GNTR-FAMILY TRANSCRIPTIONAL REGULATOR"/>
    <property type="match status" value="1"/>
</dbReference>
<evidence type="ECO:0000256" key="2">
    <source>
        <dbReference type="ARBA" id="ARBA00023125"/>
    </source>
</evidence>
<reference evidence="5 6" key="1">
    <citation type="submission" date="2023-07" db="EMBL/GenBank/DDBJ databases">
        <title>Genomic Encyclopedia of Type Strains, Phase IV (KMG-IV): sequencing the most valuable type-strain genomes for metagenomic binning, comparative biology and taxonomic classification.</title>
        <authorList>
            <person name="Goeker M."/>
        </authorList>
    </citation>
    <scope>NUCLEOTIDE SEQUENCE [LARGE SCALE GENOMIC DNA]</scope>
    <source>
        <strain evidence="5 6">DSM 20694</strain>
    </source>
</reference>
<feature type="domain" description="HTH gntR-type" evidence="4">
    <location>
        <begin position="11"/>
        <end position="79"/>
    </location>
</feature>
<evidence type="ECO:0000313" key="5">
    <source>
        <dbReference type="EMBL" id="MDQ0149990.1"/>
    </source>
</evidence>
<dbReference type="PROSITE" id="PS50949">
    <property type="entry name" value="HTH_GNTR"/>
    <property type="match status" value="1"/>
</dbReference>
<dbReference type="Gene3D" id="1.10.10.10">
    <property type="entry name" value="Winged helix-like DNA-binding domain superfamily/Winged helix DNA-binding domain"/>
    <property type="match status" value="1"/>
</dbReference>
<dbReference type="PANTHER" id="PTHR38445">
    <property type="entry name" value="HTH-TYPE TRANSCRIPTIONAL REPRESSOR YTRA"/>
    <property type="match status" value="1"/>
</dbReference>
<keyword evidence="3" id="KW-0804">Transcription</keyword>
<dbReference type="CDD" id="cd07377">
    <property type="entry name" value="WHTH_GntR"/>
    <property type="match status" value="1"/>
</dbReference>
<keyword evidence="1" id="KW-0805">Transcription regulation</keyword>
<dbReference type="Proteomes" id="UP001228504">
    <property type="component" value="Unassembled WGS sequence"/>
</dbReference>
<organism evidence="5 6">
    <name type="scientific">Eubacterium multiforme</name>
    <dbReference type="NCBI Taxonomy" id="83339"/>
    <lineage>
        <taxon>Bacteria</taxon>
        <taxon>Bacillati</taxon>
        <taxon>Bacillota</taxon>
        <taxon>Clostridia</taxon>
        <taxon>Eubacteriales</taxon>
        <taxon>Eubacteriaceae</taxon>
        <taxon>Eubacterium</taxon>
    </lineage>
</organism>
<evidence type="ECO:0000256" key="1">
    <source>
        <dbReference type="ARBA" id="ARBA00023015"/>
    </source>
</evidence>
<dbReference type="InterPro" id="IPR036390">
    <property type="entry name" value="WH_DNA-bd_sf"/>
</dbReference>
<keyword evidence="6" id="KW-1185">Reference proteome</keyword>
<dbReference type="InterPro" id="IPR036388">
    <property type="entry name" value="WH-like_DNA-bd_sf"/>
</dbReference>
<dbReference type="Pfam" id="PF00392">
    <property type="entry name" value="GntR"/>
    <property type="match status" value="1"/>
</dbReference>
<evidence type="ECO:0000259" key="4">
    <source>
        <dbReference type="PROSITE" id="PS50949"/>
    </source>
</evidence>
<dbReference type="InterPro" id="IPR000524">
    <property type="entry name" value="Tscrpt_reg_HTH_GntR"/>
</dbReference>
<proteinExistence type="predicted"/>
<dbReference type="SUPFAM" id="SSF46785">
    <property type="entry name" value="Winged helix' DNA-binding domain"/>
    <property type="match status" value="1"/>
</dbReference>
<keyword evidence="2" id="KW-0238">DNA-binding</keyword>
<dbReference type="SMART" id="SM00345">
    <property type="entry name" value="HTH_GNTR"/>
    <property type="match status" value="1"/>
</dbReference>
<evidence type="ECO:0000256" key="3">
    <source>
        <dbReference type="ARBA" id="ARBA00023163"/>
    </source>
</evidence>
<accession>A0ABT9UUJ5</accession>
<dbReference type="EMBL" id="JAUSUF010000006">
    <property type="protein sequence ID" value="MDQ0149990.1"/>
    <property type="molecule type" value="Genomic_DNA"/>
</dbReference>
<name>A0ABT9UUJ5_9FIRM</name>
<evidence type="ECO:0000313" key="6">
    <source>
        <dbReference type="Proteomes" id="UP001228504"/>
    </source>
</evidence>
<gene>
    <name evidence="5" type="ORF">J2S18_001926</name>
</gene>